<proteinExistence type="predicted"/>
<sequence length="835" mass="95638">MIGDACASLASSPVMSRCFVAMATSHLATEGRRQSNRRDSSGFESLGEENKALPSASGSPDTRAADKAASGRDGQVQPQSALKILQQQLESFQAHRQKTLENVIMVQSEISGILNKKISDINISKFNSNNLCLSSTPINTSMPGEYLEASNFKKQVHIHNRSGTSHCPETDFNAICRNMTAGEDISHEHLLKYKTVGKLEKHAQIYRNKTILAVNNDHELKSAKNLSPPFFVGMETQERTSLREIQSYESPKILNKAEDEGDEHLTESVSFSSKNLRDKRKKTDRHELSYTSELPSSPNFVCGKDNDSGYLSEQDLTEKAIDVSNEDFTFKSISELEKNQNAAQMSFGKCSNSELLMEDSFVDKMQFKVLSELTKDQFLIQKHTEDRQTDKQKEVFSLNQEFQNCEDLEFYDANVVSGDYAKKMRLLQLSVRESEHIQKNVVNFERENTDLKNQLKPLTDIIHSLTEQNSNYQKQIKDLQDEKNNIQGRLAKSEGDCKECLKEVKRLMKKFKELQQQKASLEEKQDHLSARNQHMMQEISDFQKKDQQAQENLAFFTKEKNDLIVALASMEKQVSIIHEENKALGEKICQVTDKNSFLENELEEKQKEIQRLKEKEKTAVSDREALLMRMQLLDEEKRKLGETLQEALKDKEVLQKELGEAQHDKAHAREKLLAECNSAKVEIRVLKTKLSNMERECERLTGVITGGTENNWVLKQQAHEYKQDALECKNKIRQLREELLLMENRMRNAENEREVLKFEAHRLHKDNVSLKDQVTALINAQSKQRFYSERQHGNGQPADPTGICEEISRYQHISFIHRVSGNSWQTPSIIPSKKL</sequence>
<dbReference type="Proteomes" id="UP001652642">
    <property type="component" value="Chromosome 5"/>
</dbReference>
<evidence type="ECO:0000256" key="1">
    <source>
        <dbReference type="ARBA" id="ARBA00023054"/>
    </source>
</evidence>
<dbReference type="PANTHER" id="PTHR32083">
    <property type="entry name" value="CILIA AND FLAGELLA-ASSOCIATED PROTEIN 58-RELATED"/>
    <property type="match status" value="1"/>
</dbReference>
<feature type="compositionally biased region" description="Basic and acidic residues" evidence="3">
    <location>
        <begin position="257"/>
        <end position="266"/>
    </location>
</feature>
<evidence type="ECO:0000313" key="5">
    <source>
        <dbReference type="RefSeq" id="XP_072857479.1"/>
    </source>
</evidence>
<feature type="region of interest" description="Disordered" evidence="3">
    <location>
        <begin position="27"/>
        <end position="77"/>
    </location>
</feature>
<dbReference type="Gene3D" id="1.20.5.170">
    <property type="match status" value="1"/>
</dbReference>
<evidence type="ECO:0000256" key="3">
    <source>
        <dbReference type="SAM" id="MobiDB-lite"/>
    </source>
</evidence>
<feature type="coiled-coil region" evidence="2">
    <location>
        <begin position="595"/>
        <end position="766"/>
    </location>
</feature>
<dbReference type="GeneID" id="110083713"/>
<dbReference type="RefSeq" id="XP_072857479.1">
    <property type="nucleotide sequence ID" value="XM_073001378.1"/>
</dbReference>
<feature type="region of interest" description="Disordered" evidence="3">
    <location>
        <begin position="257"/>
        <end position="290"/>
    </location>
</feature>
<evidence type="ECO:0000256" key="2">
    <source>
        <dbReference type="SAM" id="Coils"/>
    </source>
</evidence>
<keyword evidence="1 2" id="KW-0175">Coiled coil</keyword>
<gene>
    <name evidence="5" type="primary">CCDC110</name>
</gene>
<keyword evidence="4" id="KW-1185">Reference proteome</keyword>
<reference evidence="5" key="1">
    <citation type="submission" date="2025-08" db="UniProtKB">
        <authorList>
            <consortium name="RefSeq"/>
        </authorList>
    </citation>
    <scope>IDENTIFICATION</scope>
</reference>
<dbReference type="PANTHER" id="PTHR32083:SF32">
    <property type="entry name" value="COILED-COIL DOMAIN-CONTAINING PROTEIN 110"/>
    <property type="match status" value="1"/>
</dbReference>
<accession>A0ABM5GIJ2</accession>
<organism evidence="4 5">
    <name type="scientific">Pogona vitticeps</name>
    <name type="common">central bearded dragon</name>
    <dbReference type="NCBI Taxonomy" id="103695"/>
    <lineage>
        <taxon>Eukaryota</taxon>
        <taxon>Metazoa</taxon>
        <taxon>Chordata</taxon>
        <taxon>Craniata</taxon>
        <taxon>Vertebrata</taxon>
        <taxon>Euteleostomi</taxon>
        <taxon>Lepidosauria</taxon>
        <taxon>Squamata</taxon>
        <taxon>Bifurcata</taxon>
        <taxon>Unidentata</taxon>
        <taxon>Episquamata</taxon>
        <taxon>Toxicofera</taxon>
        <taxon>Iguania</taxon>
        <taxon>Acrodonta</taxon>
        <taxon>Agamidae</taxon>
        <taxon>Amphibolurinae</taxon>
        <taxon>Pogona</taxon>
    </lineage>
</organism>
<evidence type="ECO:0000313" key="4">
    <source>
        <dbReference type="Proteomes" id="UP001652642"/>
    </source>
</evidence>
<protein>
    <submittedName>
        <fullName evidence="5">Coiled-coil domain-containing protein 110 isoform X1</fullName>
    </submittedName>
</protein>
<name>A0ABM5GIJ2_9SAUR</name>
<dbReference type="SUPFAM" id="SSF90257">
    <property type="entry name" value="Myosin rod fragments"/>
    <property type="match status" value="1"/>
</dbReference>
<feature type="compositionally biased region" description="Basic and acidic residues" evidence="3">
    <location>
        <begin position="29"/>
        <end position="41"/>
    </location>
</feature>
<feature type="coiled-coil region" evidence="2">
    <location>
        <begin position="434"/>
        <end position="538"/>
    </location>
</feature>